<evidence type="ECO:0000313" key="4">
    <source>
        <dbReference type="EMBL" id="CAD7243072.1"/>
    </source>
</evidence>
<dbReference type="GO" id="GO:0005615">
    <property type="term" value="C:extracellular space"/>
    <property type="evidence" value="ECO:0007669"/>
    <property type="project" value="TreeGrafter"/>
</dbReference>
<dbReference type="InterPro" id="IPR045473">
    <property type="entry name" value="ASM_C"/>
</dbReference>
<organism evidence="4">
    <name type="scientific">Darwinula stevensoni</name>
    <dbReference type="NCBI Taxonomy" id="69355"/>
    <lineage>
        <taxon>Eukaryota</taxon>
        <taxon>Metazoa</taxon>
        <taxon>Ecdysozoa</taxon>
        <taxon>Arthropoda</taxon>
        <taxon>Crustacea</taxon>
        <taxon>Oligostraca</taxon>
        <taxon>Ostracoda</taxon>
        <taxon>Podocopa</taxon>
        <taxon>Podocopida</taxon>
        <taxon>Darwinulocopina</taxon>
        <taxon>Darwinuloidea</taxon>
        <taxon>Darwinulidae</taxon>
        <taxon>Darwinula</taxon>
    </lineage>
</organism>
<dbReference type="EMBL" id="LR899878">
    <property type="protein sequence ID" value="CAD7243072.1"/>
    <property type="molecule type" value="Genomic_DNA"/>
</dbReference>
<name>A0A7R8X9E8_9CRUS</name>
<dbReference type="Gene3D" id="3.60.21.10">
    <property type="match status" value="1"/>
</dbReference>
<dbReference type="GO" id="GO:0005764">
    <property type="term" value="C:lysosome"/>
    <property type="evidence" value="ECO:0007669"/>
    <property type="project" value="TreeGrafter"/>
</dbReference>
<dbReference type="GO" id="GO:0006685">
    <property type="term" value="P:sphingomyelin catabolic process"/>
    <property type="evidence" value="ECO:0007669"/>
    <property type="project" value="TreeGrafter"/>
</dbReference>
<evidence type="ECO:0000256" key="2">
    <source>
        <dbReference type="ARBA" id="ARBA00023180"/>
    </source>
</evidence>
<dbReference type="PANTHER" id="PTHR10340:SF34">
    <property type="entry name" value="SPHINGOMYELIN PHOSPHODIESTERASE"/>
    <property type="match status" value="1"/>
</dbReference>
<dbReference type="GO" id="GO:0046513">
    <property type="term" value="P:ceramide biosynthetic process"/>
    <property type="evidence" value="ECO:0007669"/>
    <property type="project" value="TreeGrafter"/>
</dbReference>
<keyword evidence="1" id="KW-0378">Hydrolase</keyword>
<dbReference type="PANTHER" id="PTHR10340">
    <property type="entry name" value="SPHINGOMYELIN PHOSPHODIESTERASE"/>
    <property type="match status" value="1"/>
</dbReference>
<dbReference type="InterPro" id="IPR029052">
    <property type="entry name" value="Metallo-depent_PP-like"/>
</dbReference>
<dbReference type="SUPFAM" id="SSF56300">
    <property type="entry name" value="Metallo-dependent phosphatases"/>
    <property type="match status" value="1"/>
</dbReference>
<gene>
    <name evidence="4" type="ORF">DSTB1V02_LOCUS3007</name>
</gene>
<feature type="domain" description="Sphingomyelin phosphodiesterase C-terminal" evidence="3">
    <location>
        <begin position="169"/>
        <end position="271"/>
    </location>
</feature>
<dbReference type="GO" id="GO:0061750">
    <property type="term" value="F:acid sphingomyelin phosphodiesterase activity"/>
    <property type="evidence" value="ECO:0007669"/>
    <property type="project" value="TreeGrafter"/>
</dbReference>
<dbReference type="Pfam" id="PF19272">
    <property type="entry name" value="ASMase_C"/>
    <property type="match status" value="1"/>
</dbReference>
<dbReference type="AlphaFoldDB" id="A0A7R8X9E8"/>
<accession>A0A7R8X9E8</accession>
<keyword evidence="5" id="KW-1185">Reference proteome</keyword>
<evidence type="ECO:0000313" key="5">
    <source>
        <dbReference type="Proteomes" id="UP000677054"/>
    </source>
</evidence>
<dbReference type="OrthoDB" id="6380016at2759"/>
<evidence type="ECO:0000256" key="1">
    <source>
        <dbReference type="ARBA" id="ARBA00022801"/>
    </source>
</evidence>
<protein>
    <recommendedName>
        <fullName evidence="3">Sphingomyelin phosphodiesterase C-terminal domain-containing protein</fullName>
    </recommendedName>
</protein>
<dbReference type="Proteomes" id="UP000677054">
    <property type="component" value="Unassembled WGS sequence"/>
</dbReference>
<keyword evidence="2" id="KW-0325">Glycoprotein</keyword>
<reference evidence="4" key="1">
    <citation type="submission" date="2020-11" db="EMBL/GenBank/DDBJ databases">
        <authorList>
            <person name="Tran Van P."/>
        </authorList>
    </citation>
    <scope>NUCLEOTIDE SEQUENCE</scope>
</reference>
<sequence>MDPRDSSSSTHAIPLRTRFPPDAIPKEDFSVDWLYEALWDLWKDWLPADQKENVLHGGYYSVLARPGLRIIAINNNFCYAFNWFVWMDIPDPNDHLSWLVKELQQSELAGEKVWIIGHIPPGSTECLPTWSYNYRRIINRYESTVTGQFFGHTHMEEYNVFFDEERPERAMVLDHETWVFNLDEANAAGEISWYLLYKAKETFGLPDLSPKSWASLTWRMTEDDVLFQHFHRIHVSNSSSSSPIVSRCNEECKRLRLCFLFRADSSDTTQCKLISNAVFR</sequence>
<dbReference type="GO" id="GO:0016020">
    <property type="term" value="C:membrane"/>
    <property type="evidence" value="ECO:0007669"/>
    <property type="project" value="GOC"/>
</dbReference>
<proteinExistence type="predicted"/>
<evidence type="ECO:0000259" key="3">
    <source>
        <dbReference type="Pfam" id="PF19272"/>
    </source>
</evidence>
<dbReference type="EMBL" id="CAJPEV010000361">
    <property type="protein sequence ID" value="CAG0884462.1"/>
    <property type="molecule type" value="Genomic_DNA"/>
</dbReference>